<keyword evidence="1" id="KW-0732">Signal</keyword>
<evidence type="ECO:0000313" key="2">
    <source>
        <dbReference type="EMBL" id="QGA25751.1"/>
    </source>
</evidence>
<evidence type="ECO:0000256" key="1">
    <source>
        <dbReference type="SAM" id="SignalP"/>
    </source>
</evidence>
<keyword evidence="3" id="KW-1185">Reference proteome</keyword>
<protein>
    <submittedName>
        <fullName evidence="2">Uncharacterized protein</fullName>
    </submittedName>
</protein>
<proteinExistence type="predicted"/>
<evidence type="ECO:0000313" key="3">
    <source>
        <dbReference type="Proteomes" id="UP000326921"/>
    </source>
</evidence>
<name>A0A5Q0QA44_9SPHI</name>
<dbReference type="EMBL" id="CP045652">
    <property type="protein sequence ID" value="QGA25751.1"/>
    <property type="molecule type" value="Genomic_DNA"/>
</dbReference>
<feature type="chain" id="PRO_5024833839" evidence="1">
    <location>
        <begin position="22"/>
        <end position="190"/>
    </location>
</feature>
<dbReference type="AlphaFoldDB" id="A0A5Q0QA44"/>
<dbReference type="Proteomes" id="UP000326921">
    <property type="component" value="Chromosome"/>
</dbReference>
<sequence length="190" mass="22250">MKNLFALLLTLLLFCPFFTNAQQSVNIKAKQDFKVIPIVNHQVELSKNSFKLMFHVKGLEAFCIAFTTDKDIYRSALGEADLEVMWFENTGMAEGVFNDDKTVLLSDEAPSYWFYSSITEHRFDKHPQGTSKEWTAERTIDKFYQVEEDKTYKISELSGPIYYVVYLPIYDEDYQLIDKTILNYGELKWK</sequence>
<feature type="signal peptide" evidence="1">
    <location>
        <begin position="1"/>
        <end position="21"/>
    </location>
</feature>
<gene>
    <name evidence="2" type="ORF">GFH32_05180</name>
</gene>
<organism evidence="2 3">
    <name type="scientific">Sphingobacterium zhuxiongii</name>
    <dbReference type="NCBI Taxonomy" id="2662364"/>
    <lineage>
        <taxon>Bacteria</taxon>
        <taxon>Pseudomonadati</taxon>
        <taxon>Bacteroidota</taxon>
        <taxon>Sphingobacteriia</taxon>
        <taxon>Sphingobacteriales</taxon>
        <taxon>Sphingobacteriaceae</taxon>
        <taxon>Sphingobacterium</taxon>
    </lineage>
</organism>
<dbReference type="KEGG" id="sphe:GFH32_05180"/>
<reference evidence="2 3" key="1">
    <citation type="submission" date="2019-10" db="EMBL/GenBank/DDBJ databases">
        <authorList>
            <person name="Dong K."/>
        </authorList>
    </citation>
    <scope>NUCLEOTIDE SEQUENCE [LARGE SCALE GENOMIC DNA]</scope>
    <source>
        <strain evidence="3">dk4302</strain>
    </source>
</reference>
<dbReference type="RefSeq" id="WP_153510070.1">
    <property type="nucleotide sequence ID" value="NZ_CP045652.1"/>
</dbReference>
<accession>A0A5Q0QA44</accession>